<keyword evidence="6 8" id="KW-0472">Membrane</keyword>
<dbReference type="PANTHER" id="PTHR23513:SF11">
    <property type="entry name" value="STAPHYLOFERRIN A TRANSPORTER"/>
    <property type="match status" value="1"/>
</dbReference>
<evidence type="ECO:0000256" key="8">
    <source>
        <dbReference type="SAM" id="Phobius"/>
    </source>
</evidence>
<evidence type="ECO:0000259" key="9">
    <source>
        <dbReference type="PROSITE" id="PS50850"/>
    </source>
</evidence>
<dbReference type="GO" id="GO:0005886">
    <property type="term" value="C:plasma membrane"/>
    <property type="evidence" value="ECO:0007669"/>
    <property type="project" value="UniProtKB-SubCell"/>
</dbReference>
<dbReference type="GO" id="GO:0022857">
    <property type="term" value="F:transmembrane transporter activity"/>
    <property type="evidence" value="ECO:0007669"/>
    <property type="project" value="InterPro"/>
</dbReference>
<dbReference type="EMBL" id="FRAP01000016">
    <property type="protein sequence ID" value="SHL01227.1"/>
    <property type="molecule type" value="Genomic_DNA"/>
</dbReference>
<evidence type="ECO:0000256" key="2">
    <source>
        <dbReference type="ARBA" id="ARBA00022448"/>
    </source>
</evidence>
<feature type="transmembrane region" description="Helical" evidence="8">
    <location>
        <begin position="343"/>
        <end position="368"/>
    </location>
</feature>
<dbReference type="InterPro" id="IPR010290">
    <property type="entry name" value="TM_effector"/>
</dbReference>
<dbReference type="CDD" id="cd06173">
    <property type="entry name" value="MFS_MefA_like"/>
    <property type="match status" value="1"/>
</dbReference>
<comment type="subcellular location">
    <subcellularLocation>
        <location evidence="1">Cell membrane</location>
        <topology evidence="1">Multi-pass membrane protein</topology>
    </subcellularLocation>
</comment>
<dbReference type="InterPro" id="IPR036259">
    <property type="entry name" value="MFS_trans_sf"/>
</dbReference>
<organism evidence="10 11">
    <name type="scientific">Pseudonocardia thermophila</name>
    <dbReference type="NCBI Taxonomy" id="1848"/>
    <lineage>
        <taxon>Bacteria</taxon>
        <taxon>Bacillati</taxon>
        <taxon>Actinomycetota</taxon>
        <taxon>Actinomycetes</taxon>
        <taxon>Pseudonocardiales</taxon>
        <taxon>Pseudonocardiaceae</taxon>
        <taxon>Pseudonocardia</taxon>
    </lineage>
</organism>
<dbReference type="AlphaFoldDB" id="A0A1M6X5C9"/>
<feature type="transmembrane region" description="Helical" evidence="8">
    <location>
        <begin position="253"/>
        <end position="277"/>
    </location>
</feature>
<dbReference type="Pfam" id="PF05977">
    <property type="entry name" value="MFS_3"/>
    <property type="match status" value="1"/>
</dbReference>
<dbReference type="SUPFAM" id="SSF103473">
    <property type="entry name" value="MFS general substrate transporter"/>
    <property type="match status" value="1"/>
</dbReference>
<feature type="transmembrane region" description="Helical" evidence="8">
    <location>
        <begin position="289"/>
        <end position="307"/>
    </location>
</feature>
<proteinExistence type="predicted"/>
<evidence type="ECO:0000256" key="6">
    <source>
        <dbReference type="ARBA" id="ARBA00023136"/>
    </source>
</evidence>
<evidence type="ECO:0000256" key="4">
    <source>
        <dbReference type="ARBA" id="ARBA00022692"/>
    </source>
</evidence>
<feature type="transmembrane region" description="Helical" evidence="8">
    <location>
        <begin position="406"/>
        <end position="430"/>
    </location>
</feature>
<dbReference type="Proteomes" id="UP000184363">
    <property type="component" value="Unassembled WGS sequence"/>
</dbReference>
<evidence type="ECO:0000256" key="1">
    <source>
        <dbReference type="ARBA" id="ARBA00004651"/>
    </source>
</evidence>
<keyword evidence="5 8" id="KW-1133">Transmembrane helix</keyword>
<evidence type="ECO:0000313" key="11">
    <source>
        <dbReference type="Proteomes" id="UP000184363"/>
    </source>
</evidence>
<feature type="region of interest" description="Disordered" evidence="7">
    <location>
        <begin position="1"/>
        <end position="25"/>
    </location>
</feature>
<feature type="domain" description="Major facilitator superfamily (MFS) profile" evidence="9">
    <location>
        <begin position="255"/>
        <end position="452"/>
    </location>
</feature>
<feature type="transmembrane region" description="Helical" evidence="8">
    <location>
        <begin position="40"/>
        <end position="61"/>
    </location>
</feature>
<keyword evidence="2" id="KW-0813">Transport</keyword>
<dbReference type="InterPro" id="IPR020846">
    <property type="entry name" value="MFS_dom"/>
</dbReference>
<name>A0A1M6X5C9_PSETH</name>
<keyword evidence="11" id="KW-1185">Reference proteome</keyword>
<dbReference type="Gene3D" id="1.20.1250.20">
    <property type="entry name" value="MFS general substrate transporter like domains"/>
    <property type="match status" value="1"/>
</dbReference>
<protein>
    <submittedName>
        <fullName evidence="10">Predicted arabinose efflux permease, MFS family</fullName>
    </submittedName>
</protein>
<feature type="transmembrane region" description="Helical" evidence="8">
    <location>
        <begin position="380"/>
        <end position="400"/>
    </location>
</feature>
<evidence type="ECO:0000256" key="7">
    <source>
        <dbReference type="SAM" id="MobiDB-lite"/>
    </source>
</evidence>
<gene>
    <name evidence="10" type="ORF">SAMN05443637_11649</name>
</gene>
<reference evidence="10 11" key="1">
    <citation type="submission" date="2016-11" db="EMBL/GenBank/DDBJ databases">
        <authorList>
            <person name="Jaros S."/>
            <person name="Januszkiewicz K."/>
            <person name="Wedrychowicz H."/>
        </authorList>
    </citation>
    <scope>NUCLEOTIDE SEQUENCE [LARGE SCALE GENOMIC DNA]</scope>
    <source>
        <strain evidence="10 11">DSM 43832</strain>
    </source>
</reference>
<dbReference type="RefSeq" id="WP_084755460.1">
    <property type="nucleotide sequence ID" value="NZ_CALGVN010000027.1"/>
</dbReference>
<dbReference type="PANTHER" id="PTHR23513">
    <property type="entry name" value="INTEGRAL MEMBRANE EFFLUX PROTEIN-RELATED"/>
    <property type="match status" value="1"/>
</dbReference>
<keyword evidence="4 8" id="KW-0812">Transmembrane</keyword>
<evidence type="ECO:0000313" key="10">
    <source>
        <dbReference type="EMBL" id="SHL01227.1"/>
    </source>
</evidence>
<dbReference type="STRING" id="1848.SAMN05443637_11649"/>
<feature type="transmembrane region" description="Helical" evidence="8">
    <location>
        <begin position="319"/>
        <end position="337"/>
    </location>
</feature>
<sequence length="452" mass="46552">MTGAPDTEPIPRPAPIGPSDVPPTRLPRALRPFRHREYRLLTASMALSLVASGMWAVGLVWQVIALGGGPSDVSIVMAALSAGLLVAVLFGGVAADRLPRRALLIVVESVRLGTAALAGLLAALGALQVWHLAVLALVIGAAEAFFFPAYTALLPTILPADELLAANGVEGTVRPAAQSAIGPAIAGVLIGAYAPGVALIGAGLLYGLALVTLLFMRPLPQPVAAAGNGAEAGTKSSVLSDLREGFRYMFSTGWFFATLAFATFLVLLILGPIEVLLPFAVRDQTGSDASGYAVVVGAYGIGSMVGSMLMSSLRMPRRYLTVMILAWGVGSLPMAVIGFTDQLWVMVVAMFAVGVAGAVAMVIWGTLLQRRVPPHLLGRVSSLDFFVSLALMPVSMAAAGPVGEALGLPLTFVIAGVVPVALAVVALVGWRLPADEIAHPLDPGPGEEVTAP</sequence>
<dbReference type="OrthoDB" id="4528313at2"/>
<keyword evidence="3" id="KW-1003">Cell membrane</keyword>
<feature type="compositionally biased region" description="Pro residues" evidence="7">
    <location>
        <begin position="8"/>
        <end position="25"/>
    </location>
</feature>
<evidence type="ECO:0000256" key="3">
    <source>
        <dbReference type="ARBA" id="ARBA00022475"/>
    </source>
</evidence>
<feature type="transmembrane region" description="Helical" evidence="8">
    <location>
        <begin position="73"/>
        <end position="95"/>
    </location>
</feature>
<evidence type="ECO:0000256" key="5">
    <source>
        <dbReference type="ARBA" id="ARBA00022989"/>
    </source>
</evidence>
<dbReference type="PROSITE" id="PS50850">
    <property type="entry name" value="MFS"/>
    <property type="match status" value="1"/>
</dbReference>
<accession>A0A1M6X5C9</accession>